<evidence type="ECO:0000256" key="3">
    <source>
        <dbReference type="SAM" id="Phobius"/>
    </source>
</evidence>
<dbReference type="EMBL" id="BLBS01000048">
    <property type="protein sequence ID" value="GET91363.1"/>
    <property type="molecule type" value="Genomic_DNA"/>
</dbReference>
<sequence>MPSESLHRTSSVRTSSSHRSTIEPRGAPEFDREYARQLSLAKRGRNSSVKTSQCTTPMQEFQPEGPLHGAAALAASRIKDYVATHVTPPRIPHLSSVSPICEHGGKGLGASKVATTHRNLSQALATPNSGETETGPETPFSKSTRRGSALEDTEAPTAATTDGEGNLLLFLVSTILFVGIAFFTLFCAISFVVSVSTDYNPSYFSFNAPSLPPRSGMRDSIVGRRRWPDRLVPEFHRQVALRIRRALWHVLSYVGVSGVFRFVGSVLSTWKSYVGDPLHAMLPRIDTEVHPMLRFFFLNATESGEEWGFNTVLTLAASVARSLVQLVVDPVLIVGRTVQALHRWRGGPMALFSTSLKPLQATPVNMSSMMASAQMNGTSVTTRTASSSLLWFWRPLHLLWEMAMAAYPSLGDAADLHNHTGSAARVMNVSTTPDSSLLSPQIEKTPSRTSAEVTPCFVAPHVESRRTYTRRLEGALWPSLLDEHRREIEGLARDDVCELLQGDSDATQRVDVALNSDPLVIEVTVTSQVAVESTPCAAGGGMESTAEGPGSAHHAQKIAIDAERQQWPFPRLRAFYNRAASAAEAARTSGETFSAAVAACEGQVKECQQQCASIRGRLERELRNCTQGARQSNPWLANAGEEATKELSAQIRECSDELANCRARFLRPTAVLADGFGNSEAERQRCSESLVTAAQECEQRLRDTRSSLDADHAKQLSSLSEECAIQRSALEKASLEKVELAVKRAEAMCSEQLKASASACNESVPGALESLQETLNAAKTEAEKRLATCTVAAEQARVSFSAERAQWDAFCATKLQNAQVECETTERHAAEERCAEKLAKLDEETRRASTTAALKAETECEERLSRELSALNNNLTMTASKLQLELQEMKREGLRSAPACDTSQQQAEAECQMRLKRVREDCTAQLLKTHEDSAVATQQALEEERKSQRGIYANNWRLEEERLAAQCAATTQAAVNEASHLLAAKHAKAQEEAAVEEQRRMATQLRQKEEACRIQSEELRKHHQGQVRDLGAQITACTERIQVAEAVHQDMQQKARQVFYAAIADSARDACLEVTQHNLPVCTDVRKTVEEELHKLPSNASPTDAFTQLLKSATEPGRLTWKFSGASVQAPRVEEIAATGGRLACFTSYLRVPGLLFTLFASACILATYPRARRLPDDKIARLDMLIAANETATMRRSPKSLSRSKTSRSGYPGQLLTDIEAPLSWDVLEVCMTNSLETLLEWHSTSCALLLEQETHNMGGKLHQVNMSRESPATDSLTSLSENVLGDAHAPSISRDGPAGSLSSASTLPIAREDAERLSQLHAAFINGYYSMLEMYYVDFLSAVANRELTGRQLQYVESMVAQKTEALQKQSALVEQLRLSLAEKEKPASPSTMNQLAKVEGHAEVQEETVSLLENQLKISRDEVDKASGVVSRPPPSPHTTLEAATVTAPESWKSPPMRSLQELTDGSAHIDSMSALAVSAEGNPSLRLTVKKPTMMRNPDVTRRYQKLRWNEDVDMT</sequence>
<feature type="region of interest" description="Disordered" evidence="2">
    <location>
        <begin position="1428"/>
        <end position="1459"/>
    </location>
</feature>
<name>A0A640KP35_LEITA</name>
<feature type="compositionally biased region" description="Basic and acidic residues" evidence="2">
    <location>
        <begin position="20"/>
        <end position="32"/>
    </location>
</feature>
<dbReference type="VEuPathDB" id="TriTrypDB:LtaPh_3203600"/>
<gene>
    <name evidence="4" type="ORF">LtaPh_3203600</name>
</gene>
<feature type="region of interest" description="Disordered" evidence="2">
    <location>
        <begin position="123"/>
        <end position="159"/>
    </location>
</feature>
<comment type="caution">
    <text evidence="4">The sequence shown here is derived from an EMBL/GenBank/DDBJ whole genome shotgun (WGS) entry which is preliminary data.</text>
</comment>
<keyword evidence="3" id="KW-0472">Membrane</keyword>
<evidence type="ECO:0000256" key="1">
    <source>
        <dbReference type="SAM" id="Coils"/>
    </source>
</evidence>
<feature type="transmembrane region" description="Helical" evidence="3">
    <location>
        <begin position="167"/>
        <end position="193"/>
    </location>
</feature>
<evidence type="ECO:0000313" key="4">
    <source>
        <dbReference type="EMBL" id="GET91363.1"/>
    </source>
</evidence>
<dbReference type="Proteomes" id="UP000419144">
    <property type="component" value="Unassembled WGS sequence"/>
</dbReference>
<protein>
    <submittedName>
        <fullName evidence="4">Uncharacterized protein</fullName>
    </submittedName>
</protein>
<reference evidence="4" key="1">
    <citation type="submission" date="2019-11" db="EMBL/GenBank/DDBJ databases">
        <title>Leishmania tarentolae CDS.</title>
        <authorList>
            <person name="Goto Y."/>
            <person name="Yamagishi J."/>
        </authorList>
    </citation>
    <scope>NUCLEOTIDE SEQUENCE [LARGE SCALE GENOMIC DNA]</scope>
    <source>
        <strain evidence="4">Parrot Tar II</strain>
    </source>
</reference>
<keyword evidence="1" id="KW-0175">Coiled coil</keyword>
<evidence type="ECO:0000256" key="2">
    <source>
        <dbReference type="SAM" id="MobiDB-lite"/>
    </source>
</evidence>
<feature type="region of interest" description="Disordered" evidence="2">
    <location>
        <begin position="1"/>
        <end position="32"/>
    </location>
</feature>
<evidence type="ECO:0000313" key="5">
    <source>
        <dbReference type="Proteomes" id="UP000419144"/>
    </source>
</evidence>
<dbReference type="OrthoDB" id="265610at2759"/>
<keyword evidence="3" id="KW-1133">Transmembrane helix</keyword>
<feature type="compositionally biased region" description="Low complexity" evidence="2">
    <location>
        <begin position="8"/>
        <end position="19"/>
    </location>
</feature>
<feature type="transmembrane region" description="Helical" evidence="3">
    <location>
        <begin position="246"/>
        <end position="270"/>
    </location>
</feature>
<feature type="compositionally biased region" description="Polar residues" evidence="2">
    <location>
        <begin position="123"/>
        <end position="132"/>
    </location>
</feature>
<feature type="coiled-coil region" evidence="1">
    <location>
        <begin position="827"/>
        <end position="892"/>
    </location>
</feature>
<proteinExistence type="predicted"/>
<keyword evidence="5" id="KW-1185">Reference proteome</keyword>
<accession>A0A640KP35</accession>
<keyword evidence="3" id="KW-0812">Transmembrane</keyword>
<feature type="coiled-coil region" evidence="1">
    <location>
        <begin position="1398"/>
        <end position="1425"/>
    </location>
</feature>
<organism evidence="4 5">
    <name type="scientific">Leishmania tarentolae</name>
    <name type="common">Sauroleishmania tarentolae</name>
    <dbReference type="NCBI Taxonomy" id="5689"/>
    <lineage>
        <taxon>Eukaryota</taxon>
        <taxon>Discoba</taxon>
        <taxon>Euglenozoa</taxon>
        <taxon>Kinetoplastea</taxon>
        <taxon>Metakinetoplastina</taxon>
        <taxon>Trypanosomatida</taxon>
        <taxon>Trypanosomatidae</taxon>
        <taxon>Leishmaniinae</taxon>
        <taxon>Leishmania</taxon>
        <taxon>lizard Leishmania</taxon>
    </lineage>
</organism>